<dbReference type="GO" id="GO:0005737">
    <property type="term" value="C:cytoplasm"/>
    <property type="evidence" value="ECO:0007669"/>
    <property type="project" value="UniProtKB-SubCell"/>
</dbReference>
<dbReference type="InterPro" id="IPR038108">
    <property type="entry name" value="RPN13_DEUBAD_sf"/>
</dbReference>
<dbReference type="GO" id="GO:0008541">
    <property type="term" value="C:proteasome regulatory particle, lid subcomplex"/>
    <property type="evidence" value="ECO:0007669"/>
    <property type="project" value="TreeGrafter"/>
</dbReference>
<evidence type="ECO:0000313" key="9">
    <source>
        <dbReference type="EMBL" id="CAE8734667.1"/>
    </source>
</evidence>
<dbReference type="Proteomes" id="UP000626109">
    <property type="component" value="Unassembled WGS sequence"/>
</dbReference>
<dbReference type="GO" id="GO:0070628">
    <property type="term" value="F:proteasome binding"/>
    <property type="evidence" value="ECO:0007669"/>
    <property type="project" value="TreeGrafter"/>
</dbReference>
<keyword evidence="3" id="KW-0963">Cytoplasm</keyword>
<dbReference type="InterPro" id="IPR038633">
    <property type="entry name" value="Rpn13/ADRM1_Pru_sf"/>
</dbReference>
<sequence length="281" mass="30506">MFQPQAARPAGHVHVEFKAGRLDWNGRMVTADKRKGKIVLYTSEDEQLTHFQWMDRDKNETVNDLIVINDAYFERVVKCTTGRVYILRFTSSDKKLFFWMQEPKEDGDAELIKKFNEAIGATIPEKKPKESVPAPSATSSTAPAAAPATEVDPALRAILSQFLEQGGSAGQTRTPPIPMTAVLTTETLQTLVTDEAAVAEMTSLLPDSHKSAEGLREVLASPQLQQSMVSLSQAVHSDQLPILLSSLGLNPGVIANAAPGSDALEVLCKAMEDHYKGSGSS</sequence>
<feature type="region of interest" description="Disordered" evidence="6">
    <location>
        <begin position="123"/>
        <end position="147"/>
    </location>
</feature>
<evidence type="ECO:0000256" key="3">
    <source>
        <dbReference type="ARBA" id="ARBA00022490"/>
    </source>
</evidence>
<dbReference type="GO" id="GO:0005634">
    <property type="term" value="C:nucleus"/>
    <property type="evidence" value="ECO:0007669"/>
    <property type="project" value="UniProtKB-SubCell"/>
</dbReference>
<name>A0A813LP06_POLGL</name>
<proteinExistence type="predicted"/>
<evidence type="ECO:0000259" key="7">
    <source>
        <dbReference type="PROSITE" id="PS51916"/>
    </source>
</evidence>
<evidence type="ECO:0000256" key="1">
    <source>
        <dbReference type="ARBA" id="ARBA00004123"/>
    </source>
</evidence>
<dbReference type="PROSITE" id="PS51916">
    <property type="entry name" value="DEUBAD"/>
    <property type="match status" value="1"/>
</dbReference>
<dbReference type="PANTHER" id="PTHR12225">
    <property type="entry name" value="ADHESION REGULATING MOLECULE 1 110 KDA CELL MEMBRANE GLYCOPROTEIN"/>
    <property type="match status" value="1"/>
</dbReference>
<evidence type="ECO:0000256" key="6">
    <source>
        <dbReference type="SAM" id="MobiDB-lite"/>
    </source>
</evidence>
<evidence type="ECO:0000256" key="5">
    <source>
        <dbReference type="ARBA" id="ARBA00023242"/>
    </source>
</evidence>
<dbReference type="Pfam" id="PF16550">
    <property type="entry name" value="RPN13_C"/>
    <property type="match status" value="1"/>
</dbReference>
<dbReference type="InterPro" id="IPR044868">
    <property type="entry name" value="Rpn13/ADRM1_Pru"/>
</dbReference>
<gene>
    <name evidence="9" type="ORF">PGLA2088_LOCUS47427</name>
</gene>
<evidence type="ECO:0000256" key="2">
    <source>
        <dbReference type="ARBA" id="ARBA00004496"/>
    </source>
</evidence>
<keyword evidence="5" id="KW-0539">Nucleus</keyword>
<evidence type="ECO:0000313" key="10">
    <source>
        <dbReference type="Proteomes" id="UP000626109"/>
    </source>
</evidence>
<accession>A0A813LP06</accession>
<dbReference type="EMBL" id="CAJNNW010036468">
    <property type="protein sequence ID" value="CAE8734667.1"/>
    <property type="molecule type" value="Genomic_DNA"/>
</dbReference>
<dbReference type="FunFam" id="2.30.29.70:FF:000001">
    <property type="entry name" value="Proteasomal ubiquitin receptor ADRM1"/>
    <property type="match status" value="1"/>
</dbReference>
<evidence type="ECO:0000256" key="4">
    <source>
        <dbReference type="ARBA" id="ARBA00022942"/>
    </source>
</evidence>
<feature type="domain" description="DEUBAD" evidence="7">
    <location>
        <begin position="170"/>
        <end position="281"/>
    </location>
</feature>
<dbReference type="Gene3D" id="1.10.2020.20">
    <property type="match status" value="1"/>
</dbReference>
<reference evidence="9" key="1">
    <citation type="submission" date="2021-02" db="EMBL/GenBank/DDBJ databases">
        <authorList>
            <person name="Dougan E. K."/>
            <person name="Rhodes N."/>
            <person name="Thang M."/>
            <person name="Chan C."/>
        </authorList>
    </citation>
    <scope>NUCLEOTIDE SEQUENCE</scope>
</reference>
<evidence type="ECO:0000259" key="8">
    <source>
        <dbReference type="PROSITE" id="PS51917"/>
    </source>
</evidence>
<dbReference type="InterPro" id="IPR006773">
    <property type="entry name" value="Rpn13/ADRM1"/>
</dbReference>
<dbReference type="InterPro" id="IPR032368">
    <property type="entry name" value="RPN13_DEUBAD"/>
</dbReference>
<feature type="domain" description="Pru" evidence="8">
    <location>
        <begin position="9"/>
        <end position="122"/>
    </location>
</feature>
<keyword evidence="4" id="KW-0647">Proteasome</keyword>
<dbReference type="AlphaFoldDB" id="A0A813LP06"/>
<dbReference type="Gene3D" id="2.30.29.70">
    <property type="entry name" value="Proteasomal ubiquitin receptor Rpn13/ADRM1"/>
    <property type="match status" value="1"/>
</dbReference>
<feature type="compositionally biased region" description="Low complexity" evidence="6">
    <location>
        <begin position="133"/>
        <end position="147"/>
    </location>
</feature>
<dbReference type="Pfam" id="PF04683">
    <property type="entry name" value="Rpn13_ADRM1_Pru"/>
    <property type="match status" value="1"/>
</dbReference>
<comment type="caution">
    <text evidence="9">The sequence shown here is derived from an EMBL/GenBank/DDBJ whole genome shotgun (WGS) entry which is preliminary data.</text>
</comment>
<dbReference type="CDD" id="cd13314">
    <property type="entry name" value="PH_Rpn13"/>
    <property type="match status" value="1"/>
</dbReference>
<dbReference type="PANTHER" id="PTHR12225:SF0">
    <property type="entry name" value="PROTEASOMAL UBIQUITIN RECEPTOR ADRM1"/>
    <property type="match status" value="1"/>
</dbReference>
<protein>
    <submittedName>
        <fullName evidence="9">Uncharacterized protein</fullName>
    </submittedName>
</protein>
<organism evidence="9 10">
    <name type="scientific">Polarella glacialis</name>
    <name type="common">Dinoflagellate</name>
    <dbReference type="NCBI Taxonomy" id="89957"/>
    <lineage>
        <taxon>Eukaryota</taxon>
        <taxon>Sar</taxon>
        <taxon>Alveolata</taxon>
        <taxon>Dinophyceae</taxon>
        <taxon>Suessiales</taxon>
        <taxon>Suessiaceae</taxon>
        <taxon>Polarella</taxon>
    </lineage>
</organism>
<dbReference type="InterPro" id="IPR044867">
    <property type="entry name" value="DEUBAD_dom"/>
</dbReference>
<comment type="subcellular location">
    <subcellularLocation>
        <location evidence="2">Cytoplasm</location>
    </subcellularLocation>
    <subcellularLocation>
        <location evidence="1">Nucleus</location>
    </subcellularLocation>
</comment>
<dbReference type="PROSITE" id="PS51917">
    <property type="entry name" value="PRU"/>
    <property type="match status" value="1"/>
</dbReference>
<dbReference type="GO" id="GO:0061133">
    <property type="term" value="F:endopeptidase activator activity"/>
    <property type="evidence" value="ECO:0007669"/>
    <property type="project" value="TreeGrafter"/>
</dbReference>